<dbReference type="InterPro" id="IPR050532">
    <property type="entry name" value="Globin-like_OT"/>
</dbReference>
<dbReference type="GO" id="GO:0005344">
    <property type="term" value="F:oxygen carrier activity"/>
    <property type="evidence" value="ECO:0007669"/>
    <property type="project" value="UniProtKB-KW"/>
</dbReference>
<dbReference type="InterPro" id="IPR012292">
    <property type="entry name" value="Globin/Proto"/>
</dbReference>
<dbReference type="OMA" id="NWRPEVE"/>
<gene>
    <name evidence="8" type="ORF">pdam_00010176</name>
</gene>
<accession>A0A3M6UP23</accession>
<evidence type="ECO:0000313" key="8">
    <source>
        <dbReference type="EMBL" id="RMX55375.1"/>
    </source>
</evidence>
<name>A0A3M6UP23_POCDA</name>
<keyword evidence="3 6" id="KW-0561">Oxygen transport</keyword>
<evidence type="ECO:0000256" key="6">
    <source>
        <dbReference type="RuleBase" id="RU000356"/>
    </source>
</evidence>
<protein>
    <recommendedName>
        <fullName evidence="7">Globin domain-containing protein</fullName>
    </recommendedName>
</protein>
<feature type="domain" description="Globin" evidence="7">
    <location>
        <begin position="28"/>
        <end position="174"/>
    </location>
</feature>
<evidence type="ECO:0000256" key="2">
    <source>
        <dbReference type="ARBA" id="ARBA00022617"/>
    </source>
</evidence>
<dbReference type="InterPro" id="IPR044399">
    <property type="entry name" value="Mb-like_M"/>
</dbReference>
<dbReference type="Proteomes" id="UP000275408">
    <property type="component" value="Unassembled WGS sequence"/>
</dbReference>
<keyword evidence="9" id="KW-1185">Reference proteome</keyword>
<dbReference type="InterPro" id="IPR009050">
    <property type="entry name" value="Globin-like_sf"/>
</dbReference>
<keyword evidence="4" id="KW-0479">Metal-binding</keyword>
<organism evidence="8 9">
    <name type="scientific">Pocillopora damicornis</name>
    <name type="common">Cauliflower coral</name>
    <name type="synonym">Millepora damicornis</name>
    <dbReference type="NCBI Taxonomy" id="46731"/>
    <lineage>
        <taxon>Eukaryota</taxon>
        <taxon>Metazoa</taxon>
        <taxon>Cnidaria</taxon>
        <taxon>Anthozoa</taxon>
        <taxon>Hexacorallia</taxon>
        <taxon>Scleractinia</taxon>
        <taxon>Astrocoeniina</taxon>
        <taxon>Pocilloporidae</taxon>
        <taxon>Pocillopora</taxon>
    </lineage>
</organism>
<evidence type="ECO:0000256" key="4">
    <source>
        <dbReference type="ARBA" id="ARBA00022723"/>
    </source>
</evidence>
<dbReference type="CDD" id="cd01040">
    <property type="entry name" value="Mb-like"/>
    <property type="match status" value="1"/>
</dbReference>
<dbReference type="GO" id="GO:0020037">
    <property type="term" value="F:heme binding"/>
    <property type="evidence" value="ECO:0007669"/>
    <property type="project" value="InterPro"/>
</dbReference>
<dbReference type="PROSITE" id="PS01033">
    <property type="entry name" value="GLOBIN"/>
    <property type="match status" value="1"/>
</dbReference>
<evidence type="ECO:0000256" key="3">
    <source>
        <dbReference type="ARBA" id="ARBA00022621"/>
    </source>
</evidence>
<evidence type="ECO:0000256" key="1">
    <source>
        <dbReference type="ARBA" id="ARBA00022448"/>
    </source>
</evidence>
<dbReference type="GO" id="GO:0046872">
    <property type="term" value="F:metal ion binding"/>
    <property type="evidence" value="ECO:0007669"/>
    <property type="project" value="UniProtKB-KW"/>
</dbReference>
<dbReference type="SUPFAM" id="SSF46458">
    <property type="entry name" value="Globin-like"/>
    <property type="match status" value="1"/>
</dbReference>
<evidence type="ECO:0000259" key="7">
    <source>
        <dbReference type="PROSITE" id="PS01033"/>
    </source>
</evidence>
<dbReference type="Gene3D" id="1.10.490.10">
    <property type="entry name" value="Globins"/>
    <property type="match status" value="1"/>
</dbReference>
<evidence type="ECO:0000313" key="9">
    <source>
        <dbReference type="Proteomes" id="UP000275408"/>
    </source>
</evidence>
<dbReference type="EMBL" id="RCHS01001065">
    <property type="protein sequence ID" value="RMX55375.1"/>
    <property type="molecule type" value="Genomic_DNA"/>
</dbReference>
<proteinExistence type="inferred from homology"/>
<reference evidence="8 9" key="1">
    <citation type="journal article" date="2018" name="Sci. Rep.">
        <title>Comparative analysis of the Pocillopora damicornis genome highlights role of immune system in coral evolution.</title>
        <authorList>
            <person name="Cunning R."/>
            <person name="Bay R.A."/>
            <person name="Gillette P."/>
            <person name="Baker A.C."/>
            <person name="Traylor-Knowles N."/>
        </authorList>
    </citation>
    <scope>NUCLEOTIDE SEQUENCE [LARGE SCALE GENOMIC DNA]</scope>
    <source>
        <strain evidence="8">RSMAS</strain>
        <tissue evidence="8">Whole animal</tissue>
    </source>
</reference>
<dbReference type="GO" id="GO:0019825">
    <property type="term" value="F:oxygen binding"/>
    <property type="evidence" value="ECO:0007669"/>
    <property type="project" value="InterPro"/>
</dbReference>
<dbReference type="Pfam" id="PF00042">
    <property type="entry name" value="Globin"/>
    <property type="match status" value="1"/>
</dbReference>
<dbReference type="PANTHER" id="PTHR46458">
    <property type="entry name" value="BLR2807 PROTEIN"/>
    <property type="match status" value="1"/>
</dbReference>
<sequence length="177" mass="20461">MGCTNSRRIGNTLILHPQFKSIENTVIPLTDEQIKILRETREIIEPTKKEIGVNVYIRFLKMNPDIKSRFTEFKEISIDEINKSNGHPRRLMAAIENSIVSLDDPETFAGYVLELGRRHIRLRSKPTKSHFIDLRKAFIGSIKEPLTTNWRPEVEESWVLLFDFMTAVMMKGLSSTS</sequence>
<comment type="caution">
    <text evidence="8">The sequence shown here is derived from an EMBL/GenBank/DDBJ whole genome shotgun (WGS) entry which is preliminary data.</text>
</comment>
<keyword evidence="5" id="KW-0408">Iron</keyword>
<dbReference type="PANTHER" id="PTHR46458:SF1">
    <property type="entry name" value="GEO09476P1"/>
    <property type="match status" value="1"/>
</dbReference>
<comment type="similarity">
    <text evidence="6">Belongs to the globin family.</text>
</comment>
<keyword evidence="1 6" id="KW-0813">Transport</keyword>
<dbReference type="AlphaFoldDB" id="A0A3M6UP23"/>
<evidence type="ECO:0000256" key="5">
    <source>
        <dbReference type="ARBA" id="ARBA00023004"/>
    </source>
</evidence>
<dbReference type="OrthoDB" id="5977493at2759"/>
<keyword evidence="2 6" id="KW-0349">Heme</keyword>
<dbReference type="InterPro" id="IPR000971">
    <property type="entry name" value="Globin"/>
</dbReference>